<organism evidence="1 2">
    <name type="scientific">Steinernema glaseri</name>
    <dbReference type="NCBI Taxonomy" id="37863"/>
    <lineage>
        <taxon>Eukaryota</taxon>
        <taxon>Metazoa</taxon>
        <taxon>Ecdysozoa</taxon>
        <taxon>Nematoda</taxon>
        <taxon>Chromadorea</taxon>
        <taxon>Rhabditida</taxon>
        <taxon>Tylenchina</taxon>
        <taxon>Panagrolaimomorpha</taxon>
        <taxon>Strongyloidoidea</taxon>
        <taxon>Steinernematidae</taxon>
        <taxon>Steinernema</taxon>
    </lineage>
</organism>
<proteinExistence type="predicted"/>
<reference evidence="2" key="1">
    <citation type="submission" date="2016-11" db="UniProtKB">
        <authorList>
            <consortium name="WormBaseParasite"/>
        </authorList>
    </citation>
    <scope>IDENTIFICATION</scope>
</reference>
<dbReference type="WBParaSite" id="L893_g24171.t1">
    <property type="protein sequence ID" value="L893_g24171.t1"/>
    <property type="gene ID" value="L893_g24171"/>
</dbReference>
<accession>A0A1I7Z957</accession>
<dbReference type="Proteomes" id="UP000095287">
    <property type="component" value="Unplaced"/>
</dbReference>
<dbReference type="AlphaFoldDB" id="A0A1I7Z957"/>
<name>A0A1I7Z957_9BILA</name>
<sequence>MLIHHIYSLSEQEPEDLYLPRDIEKRAACCARTLLCTREGEVRHLVAQHKSHVIIGVVAASRAVSSLLTFDLDSIRTRLMPSRPD</sequence>
<protein>
    <submittedName>
        <fullName evidence="2">CBS domain-containing protein</fullName>
    </submittedName>
</protein>
<evidence type="ECO:0000313" key="1">
    <source>
        <dbReference type="Proteomes" id="UP000095287"/>
    </source>
</evidence>
<keyword evidence="1" id="KW-1185">Reference proteome</keyword>
<evidence type="ECO:0000313" key="2">
    <source>
        <dbReference type="WBParaSite" id="L893_g24171.t1"/>
    </source>
</evidence>